<dbReference type="InterPro" id="IPR019674">
    <property type="entry name" value="Lipoprotein_LpqN/LpqT-like"/>
</dbReference>
<keyword evidence="1" id="KW-0732">Signal</keyword>
<dbReference type="Pfam" id="PF10738">
    <property type="entry name" value="Lpp-LpqN"/>
    <property type="match status" value="1"/>
</dbReference>
<accession>A0A652YUZ8</accession>
<gene>
    <name evidence="2" type="ORF">FNL38_1021059</name>
</gene>
<name>A0A652YUZ8_NOCGL</name>
<protein>
    <submittedName>
        <fullName evidence="2">Putative lipoprotein LpqN</fullName>
    </submittedName>
</protein>
<evidence type="ECO:0000256" key="1">
    <source>
        <dbReference type="ARBA" id="ARBA00022729"/>
    </source>
</evidence>
<reference evidence="2" key="1">
    <citation type="submission" date="2019-07" db="EMBL/GenBank/DDBJ databases">
        <title>Genomic Encyclopedia of Type Strains, Phase IV (KMG-IV): sequencing the most valuable type-strain genomes for metagenomic binning, comparative biology and taxonomic classification.</title>
        <authorList>
            <person name="Goeker M."/>
        </authorList>
    </citation>
    <scope>NUCLEOTIDE SEQUENCE</scope>
    <source>
        <strain evidence="2">DSM 44596</strain>
    </source>
</reference>
<dbReference type="Gene3D" id="3.40.1000.10">
    <property type="entry name" value="Mog1/PsbP, alpha/beta/alpha sandwich"/>
    <property type="match status" value="1"/>
</dbReference>
<dbReference type="AlphaFoldDB" id="A0A652YUZ8"/>
<proteinExistence type="predicted"/>
<sequence length="223" mass="22816">MSMKSSTIALSAASLITAALVLSGCSSSDDGEAVSEATSVATSATTSAAAATTSDDSISFSGERVTLNSGTDADAPAISVSLPDGWSQTQKVTTGSVTDILSSNQADANGFMPNTTLTVESQGTASPDDVLAGAQASLGMLNGWTEVNKVDLDIDGQKAIRIAGTWSPPNVDVPLLAVMTVIAYQADESSPVYLVSFANQFTDKEDMALSDQVEEINTSIEFG</sequence>
<dbReference type="PROSITE" id="PS51257">
    <property type="entry name" value="PROKAR_LIPOPROTEIN"/>
    <property type="match status" value="1"/>
</dbReference>
<organism evidence="2">
    <name type="scientific">Nocardia globerula</name>
    <dbReference type="NCBI Taxonomy" id="1818"/>
    <lineage>
        <taxon>Bacteria</taxon>
        <taxon>Bacillati</taxon>
        <taxon>Actinomycetota</taxon>
        <taxon>Actinomycetes</taxon>
        <taxon>Mycobacteriales</taxon>
        <taxon>Nocardiaceae</taxon>
        <taxon>Nocardia</taxon>
    </lineage>
</organism>
<comment type="caution">
    <text evidence="2">The sequence shown here is derived from an EMBL/GenBank/DDBJ whole genome shotgun (WGS) entry which is preliminary data.</text>
</comment>
<evidence type="ECO:0000313" key="2">
    <source>
        <dbReference type="EMBL" id="TYQ06915.1"/>
    </source>
</evidence>
<dbReference type="EMBL" id="VNIQ01000002">
    <property type="protein sequence ID" value="TYQ06915.1"/>
    <property type="molecule type" value="Genomic_DNA"/>
</dbReference>
<keyword evidence="2" id="KW-0449">Lipoprotein</keyword>